<comment type="caution">
    <text evidence="1">The sequence shown here is derived from an EMBL/GenBank/DDBJ whole genome shotgun (WGS) entry which is preliminary data.</text>
</comment>
<evidence type="ECO:0000313" key="1">
    <source>
        <dbReference type="EMBL" id="MDQ7907632.1"/>
    </source>
</evidence>
<sequence>MTENAIGVIRQLTGQRGMSDEAGVRFASGSSPGKLAVDVTEQPHDGDEVVDTSGARLFLDRMAARILEGKTLDASTVNGSVRFAISD</sequence>
<dbReference type="InterPro" id="IPR035903">
    <property type="entry name" value="HesB-like_dom_sf"/>
</dbReference>
<protein>
    <submittedName>
        <fullName evidence="1">Adhesin</fullName>
    </submittedName>
</protein>
<dbReference type="Proteomes" id="UP001230908">
    <property type="component" value="Unassembled WGS sequence"/>
</dbReference>
<gene>
    <name evidence="1" type="ORF">RB614_24220</name>
</gene>
<dbReference type="SUPFAM" id="SSF89360">
    <property type="entry name" value="HesB-like domain"/>
    <property type="match status" value="1"/>
</dbReference>
<proteinExistence type="predicted"/>
<evidence type="ECO:0000313" key="2">
    <source>
        <dbReference type="Proteomes" id="UP001230908"/>
    </source>
</evidence>
<reference evidence="1 2" key="1">
    <citation type="submission" date="2023-08" db="EMBL/GenBank/DDBJ databases">
        <title>Phytohabitans sansha sp. nov., isolated from marine sediment.</title>
        <authorList>
            <person name="Zhao Y."/>
            <person name="Yi K."/>
        </authorList>
    </citation>
    <scope>NUCLEOTIDE SEQUENCE [LARGE SCALE GENOMIC DNA]</scope>
    <source>
        <strain evidence="1 2">ZYX-F-186</strain>
    </source>
</reference>
<dbReference type="EMBL" id="JAVHUY010000023">
    <property type="protein sequence ID" value="MDQ7907632.1"/>
    <property type="molecule type" value="Genomic_DNA"/>
</dbReference>
<keyword evidence="2" id="KW-1185">Reference proteome</keyword>
<organism evidence="1 2">
    <name type="scientific">Phytohabitans maris</name>
    <dbReference type="NCBI Taxonomy" id="3071409"/>
    <lineage>
        <taxon>Bacteria</taxon>
        <taxon>Bacillati</taxon>
        <taxon>Actinomycetota</taxon>
        <taxon>Actinomycetes</taxon>
        <taxon>Micromonosporales</taxon>
        <taxon>Micromonosporaceae</taxon>
    </lineage>
</organism>
<name>A0ABU0ZKQ3_9ACTN</name>
<accession>A0ABU0ZKQ3</accession>
<dbReference type="Gene3D" id="2.60.300.12">
    <property type="entry name" value="HesB-like domain"/>
    <property type="match status" value="1"/>
</dbReference>